<dbReference type="RefSeq" id="WP_307185841.1">
    <property type="nucleotide sequence ID" value="NZ_JAUTBA010000001.1"/>
</dbReference>
<sequence>MFKISLKLFTWKARIQQNGMSALYVESYISDIGPKADRKQFNLNLEWPADKIDFGKNELRQRFKNDPDVNDYNLIIRDHISKINEIAKRFRLQNRILSNEMVERELLYFDASRSLVAFMQLSRRERYASKEIVKRTYMNHLSTINSIIDFRPLTVFPEIDKKWFADYRNYLKSEIRENGRVVKKAIQDNTIWTRIKDVKAYLAIASDQHGIYVPEFGPKEVKNSYHKKEAVYLRKEEVIKLINKLDEGVLGAQDYQVLSAFLFCCFTAFRISDLYESTYQWMVSDNFLQFLMIKNSENKPKTITIPLIPIAKRFISNNRGKFFDLPTEQEYNRTLKVFMKECGINKKVTSHTARHTFGHLFMKFGGNILALNKILGHTKIETTMTYAHLDDDDNLDLALRVNDEFSDLPKFKVIA</sequence>
<dbReference type="Gene3D" id="1.10.150.130">
    <property type="match status" value="1"/>
</dbReference>
<dbReference type="InterPro" id="IPR002104">
    <property type="entry name" value="Integrase_catalytic"/>
</dbReference>
<dbReference type="Pfam" id="PF17293">
    <property type="entry name" value="Arm-DNA-bind_5"/>
    <property type="match status" value="1"/>
</dbReference>
<dbReference type="InterPro" id="IPR035386">
    <property type="entry name" value="Arm-DNA-bind_5"/>
</dbReference>
<comment type="caution">
    <text evidence="5">The sequence shown here is derived from an EMBL/GenBank/DDBJ whole genome shotgun (WGS) entry which is preliminary data.</text>
</comment>
<dbReference type="CDD" id="cd01185">
    <property type="entry name" value="INTN1_C_like"/>
    <property type="match status" value="1"/>
</dbReference>
<dbReference type="EMBL" id="JAUTBA010000001">
    <property type="protein sequence ID" value="MDQ1150146.1"/>
    <property type="molecule type" value="Genomic_DNA"/>
</dbReference>
<dbReference type="PANTHER" id="PTHR30349:SF41">
    <property type="entry name" value="INTEGRASE_RECOMBINASE PROTEIN MJ0367-RELATED"/>
    <property type="match status" value="1"/>
</dbReference>
<evidence type="ECO:0000259" key="4">
    <source>
        <dbReference type="PROSITE" id="PS51898"/>
    </source>
</evidence>
<evidence type="ECO:0000256" key="3">
    <source>
        <dbReference type="ARBA" id="ARBA00023172"/>
    </source>
</evidence>
<reference evidence="5 6" key="1">
    <citation type="submission" date="2023-07" db="EMBL/GenBank/DDBJ databases">
        <title>Functional and genomic diversity of the sorghum phyllosphere microbiome.</title>
        <authorList>
            <person name="Shade A."/>
        </authorList>
    </citation>
    <scope>NUCLEOTIDE SEQUENCE [LARGE SCALE GENOMIC DNA]</scope>
    <source>
        <strain evidence="5 6">SORGH_AS_0892</strain>
    </source>
</reference>
<accession>A0ABU0U7B2</accession>
<dbReference type="InterPro" id="IPR011010">
    <property type="entry name" value="DNA_brk_join_enz"/>
</dbReference>
<dbReference type="PANTHER" id="PTHR30349">
    <property type="entry name" value="PHAGE INTEGRASE-RELATED"/>
    <property type="match status" value="1"/>
</dbReference>
<dbReference type="PROSITE" id="PS51898">
    <property type="entry name" value="TYR_RECOMBINASE"/>
    <property type="match status" value="1"/>
</dbReference>
<evidence type="ECO:0000313" key="5">
    <source>
        <dbReference type="EMBL" id="MDQ1150146.1"/>
    </source>
</evidence>
<comment type="similarity">
    <text evidence="1">Belongs to the 'phage' integrase family.</text>
</comment>
<evidence type="ECO:0000313" key="6">
    <source>
        <dbReference type="Proteomes" id="UP001244640"/>
    </source>
</evidence>
<evidence type="ECO:0000256" key="1">
    <source>
        <dbReference type="ARBA" id="ARBA00008857"/>
    </source>
</evidence>
<dbReference type="SUPFAM" id="SSF56349">
    <property type="entry name" value="DNA breaking-rejoining enzymes"/>
    <property type="match status" value="1"/>
</dbReference>
<proteinExistence type="inferred from homology"/>
<evidence type="ECO:0000256" key="2">
    <source>
        <dbReference type="ARBA" id="ARBA00023125"/>
    </source>
</evidence>
<dbReference type="InterPro" id="IPR025269">
    <property type="entry name" value="SAM-like_dom"/>
</dbReference>
<keyword evidence="3" id="KW-0233">DNA recombination</keyword>
<dbReference type="InterPro" id="IPR010998">
    <property type="entry name" value="Integrase_recombinase_N"/>
</dbReference>
<feature type="domain" description="Tyr recombinase" evidence="4">
    <location>
        <begin position="228"/>
        <end position="399"/>
    </location>
</feature>
<keyword evidence="2" id="KW-0238">DNA-binding</keyword>
<dbReference type="InterPro" id="IPR013762">
    <property type="entry name" value="Integrase-like_cat_sf"/>
</dbReference>
<gene>
    <name evidence="5" type="ORF">QE382_002130</name>
</gene>
<organism evidence="5 6">
    <name type="scientific">Sphingobacterium zeae</name>
    <dbReference type="NCBI Taxonomy" id="1776859"/>
    <lineage>
        <taxon>Bacteria</taxon>
        <taxon>Pseudomonadati</taxon>
        <taxon>Bacteroidota</taxon>
        <taxon>Sphingobacteriia</taxon>
        <taxon>Sphingobacteriales</taxon>
        <taxon>Sphingobacteriaceae</taxon>
        <taxon>Sphingobacterium</taxon>
    </lineage>
</organism>
<dbReference type="Pfam" id="PF00589">
    <property type="entry name" value="Phage_integrase"/>
    <property type="match status" value="1"/>
</dbReference>
<dbReference type="InterPro" id="IPR050090">
    <property type="entry name" value="Tyrosine_recombinase_XerCD"/>
</dbReference>
<dbReference type="Pfam" id="PF13102">
    <property type="entry name" value="Phage_int_SAM_5"/>
    <property type="match status" value="1"/>
</dbReference>
<keyword evidence="6" id="KW-1185">Reference proteome</keyword>
<name>A0ABU0U7B2_9SPHI</name>
<dbReference type="Proteomes" id="UP001244640">
    <property type="component" value="Unassembled WGS sequence"/>
</dbReference>
<protein>
    <submittedName>
        <fullName evidence="5">Integrase/recombinase XerD</fullName>
    </submittedName>
</protein>
<dbReference type="Gene3D" id="1.10.443.10">
    <property type="entry name" value="Intergrase catalytic core"/>
    <property type="match status" value="1"/>
</dbReference>